<dbReference type="GO" id="GO:0110001">
    <property type="term" value="C:toxin-antitoxin complex"/>
    <property type="evidence" value="ECO:0007669"/>
    <property type="project" value="InterPro"/>
</dbReference>
<proteinExistence type="predicted"/>
<dbReference type="RefSeq" id="WP_007342711.1">
    <property type="nucleotide sequence ID" value="NZ_GL878494.1"/>
</dbReference>
<dbReference type="Pfam" id="PF09907">
    <property type="entry name" value="HigB_toxin"/>
    <property type="match status" value="1"/>
</dbReference>
<dbReference type="GO" id="GO:0003723">
    <property type="term" value="F:RNA binding"/>
    <property type="evidence" value="ECO:0007669"/>
    <property type="project" value="InterPro"/>
</dbReference>
<evidence type="ECO:0008006" key="3">
    <source>
        <dbReference type="Google" id="ProtNLM"/>
    </source>
</evidence>
<organism evidence="1 2">
    <name type="scientific">Neisseria bacilliformis ATCC BAA-1200</name>
    <dbReference type="NCBI Taxonomy" id="888742"/>
    <lineage>
        <taxon>Bacteria</taxon>
        <taxon>Pseudomonadati</taxon>
        <taxon>Pseudomonadota</taxon>
        <taxon>Betaproteobacteria</taxon>
        <taxon>Neisseriales</taxon>
        <taxon>Neisseriaceae</taxon>
        <taxon>Neisseria</taxon>
    </lineage>
</organism>
<gene>
    <name evidence="1" type="ORF">HMPREF9123_1705</name>
</gene>
<dbReference type="OrthoDB" id="9799912at2"/>
<sequence length="102" mass="11903">MKIISVSALRAFWETHPDAEQPLKAWHEEAKTAQWCTMHDIKRQFGSASILKNNRVVFNIKGNRYRLIVAFWFAAQYGYIKFIGTHAEYDKVDAETVERPQS</sequence>
<protein>
    <recommendedName>
        <fullName evidence="3">Type II toxin-antitoxin system HigB family toxin</fullName>
    </recommendedName>
</protein>
<dbReference type="HOGENOM" id="CLU_153067_3_0_4"/>
<name>F2BD99_9NEIS</name>
<evidence type="ECO:0000313" key="2">
    <source>
        <dbReference type="Proteomes" id="UP000004105"/>
    </source>
</evidence>
<dbReference type="Proteomes" id="UP000004105">
    <property type="component" value="Unassembled WGS sequence"/>
</dbReference>
<keyword evidence="2" id="KW-1185">Reference proteome</keyword>
<comment type="caution">
    <text evidence="1">The sequence shown here is derived from an EMBL/GenBank/DDBJ whole genome shotgun (WGS) entry which is preliminary data.</text>
</comment>
<dbReference type="AlphaFoldDB" id="F2BD99"/>
<dbReference type="GO" id="GO:0004519">
    <property type="term" value="F:endonuclease activity"/>
    <property type="evidence" value="ECO:0007669"/>
    <property type="project" value="InterPro"/>
</dbReference>
<dbReference type="InterPro" id="IPR018669">
    <property type="entry name" value="Toxin_HigB"/>
</dbReference>
<accession>F2BD99</accession>
<evidence type="ECO:0000313" key="1">
    <source>
        <dbReference type="EMBL" id="EGF10495.1"/>
    </source>
</evidence>
<reference evidence="1 2" key="1">
    <citation type="submission" date="2011-02" db="EMBL/GenBank/DDBJ databases">
        <authorList>
            <person name="Muzny D."/>
            <person name="Qin X."/>
            <person name="Deng J."/>
            <person name="Jiang H."/>
            <person name="Liu Y."/>
            <person name="Qu J."/>
            <person name="Song X.-Z."/>
            <person name="Zhang L."/>
            <person name="Thornton R."/>
            <person name="Coyle M."/>
            <person name="Francisco L."/>
            <person name="Jackson L."/>
            <person name="Javaid M."/>
            <person name="Korchina V."/>
            <person name="Kovar C."/>
            <person name="Mata R."/>
            <person name="Mathew T."/>
            <person name="Ngo R."/>
            <person name="Nguyen L."/>
            <person name="Nguyen N."/>
            <person name="Okwuonu G."/>
            <person name="Ongeri F."/>
            <person name="Pham C."/>
            <person name="Simmons D."/>
            <person name="Wilczek-Boney K."/>
            <person name="Hale W."/>
            <person name="Jakkamsetti A."/>
            <person name="Pham P."/>
            <person name="Ruth R."/>
            <person name="San Lucas F."/>
            <person name="Warren J."/>
            <person name="Zhang J."/>
            <person name="Zhao Z."/>
            <person name="Zhou C."/>
            <person name="Zhu D."/>
            <person name="Lee S."/>
            <person name="Bess C."/>
            <person name="Blankenburg K."/>
            <person name="Forbes L."/>
            <person name="Fu Q."/>
            <person name="Gubbala S."/>
            <person name="Hirani K."/>
            <person name="Jayaseelan J.C."/>
            <person name="Lara F."/>
            <person name="Munidasa M."/>
            <person name="Palculict T."/>
            <person name="Patil S."/>
            <person name="Pu L.-L."/>
            <person name="Saada N."/>
            <person name="Tang L."/>
            <person name="Weissenberger G."/>
            <person name="Zhu Y."/>
            <person name="Hemphill L."/>
            <person name="Shang Y."/>
            <person name="Youmans B."/>
            <person name="Ayvaz T."/>
            <person name="Ross M."/>
            <person name="Santibanez J."/>
            <person name="Aqrawi P."/>
            <person name="Gross S."/>
            <person name="Joshi V."/>
            <person name="Fowler G."/>
            <person name="Nazareth L."/>
            <person name="Reid J."/>
            <person name="Worley K."/>
            <person name="Petrosino J."/>
            <person name="Highlander S."/>
            <person name="Gibbs R."/>
        </authorList>
    </citation>
    <scope>NUCLEOTIDE SEQUENCE [LARGE SCALE GENOMIC DNA]</scope>
    <source>
        <strain evidence="1 2">ATCC BAA-1200</strain>
    </source>
</reference>
<dbReference type="EMBL" id="AFAY01000035">
    <property type="protein sequence ID" value="EGF10495.1"/>
    <property type="molecule type" value="Genomic_DNA"/>
</dbReference>